<protein>
    <recommendedName>
        <fullName evidence="3">Lipoprotein</fullName>
    </recommendedName>
</protein>
<dbReference type="RefSeq" id="WP_034707922.1">
    <property type="nucleotide sequence ID" value="NZ_JPRO01000033.1"/>
</dbReference>
<dbReference type="AlphaFoldDB" id="A0A085YXV6"/>
<comment type="caution">
    <text evidence="1">The sequence shown here is derived from an EMBL/GenBank/DDBJ whole genome shotgun (WGS) entry which is preliminary data.</text>
</comment>
<evidence type="ECO:0008006" key="3">
    <source>
        <dbReference type="Google" id="ProtNLM"/>
    </source>
</evidence>
<evidence type="ECO:0000313" key="1">
    <source>
        <dbReference type="EMBL" id="KFE97019.1"/>
    </source>
</evidence>
<proteinExistence type="predicted"/>
<name>A0A085YXV6_9FLAO</name>
<accession>A0A085YXV6</accession>
<reference evidence="1 2" key="1">
    <citation type="submission" date="2014-07" db="EMBL/GenBank/DDBJ databases">
        <title>Genome of Chryseobacterium luteum DSM 18605.</title>
        <authorList>
            <person name="Stropko S.J."/>
            <person name="Pipes S.E."/>
            <person name="Newman J.D."/>
        </authorList>
    </citation>
    <scope>NUCLEOTIDE SEQUENCE [LARGE SCALE GENOMIC DNA]</scope>
    <source>
        <strain evidence="1 2">DSM 18605</strain>
    </source>
</reference>
<sequence>MRSIILLIIVFVLFSCRKEQEKIKLSDITNESNYKITRKKENDTIIQMNGENDEYILKGYKDIKNNVKVGWWEIHDIKKDYLYKIEYISLDKNKENQVKFFEKGHLINRFSQYYETLYDNDGYQFKFYFPLDANEDAKVEFDYITTDGTAPPLKKIIKCKKENDYYICFISVKDKNQLIAGTVNKFSSKNKRNNNILLSSTSMYVYNQ</sequence>
<dbReference type="OrthoDB" id="1250166at2"/>
<dbReference type="EMBL" id="JPRO01000033">
    <property type="protein sequence ID" value="KFE97019.1"/>
    <property type="molecule type" value="Genomic_DNA"/>
</dbReference>
<keyword evidence="2" id="KW-1185">Reference proteome</keyword>
<dbReference type="Proteomes" id="UP000028703">
    <property type="component" value="Unassembled WGS sequence"/>
</dbReference>
<dbReference type="eggNOG" id="ENOG502ZYTU">
    <property type="taxonomic scope" value="Bacteria"/>
</dbReference>
<gene>
    <name evidence="1" type="ORF">IX38_21920</name>
</gene>
<dbReference type="PROSITE" id="PS51257">
    <property type="entry name" value="PROKAR_LIPOPROTEIN"/>
    <property type="match status" value="1"/>
</dbReference>
<organism evidence="1 2">
    <name type="scientific">Chryseobacterium luteum</name>
    <dbReference type="NCBI Taxonomy" id="421531"/>
    <lineage>
        <taxon>Bacteria</taxon>
        <taxon>Pseudomonadati</taxon>
        <taxon>Bacteroidota</taxon>
        <taxon>Flavobacteriia</taxon>
        <taxon>Flavobacteriales</taxon>
        <taxon>Weeksellaceae</taxon>
        <taxon>Chryseobacterium group</taxon>
        <taxon>Chryseobacterium</taxon>
    </lineage>
</organism>
<evidence type="ECO:0000313" key="2">
    <source>
        <dbReference type="Proteomes" id="UP000028703"/>
    </source>
</evidence>